<evidence type="ECO:0000313" key="2">
    <source>
        <dbReference type="EMBL" id="AXI09229.1"/>
    </source>
</evidence>
<feature type="transmembrane region" description="Helical" evidence="1">
    <location>
        <begin position="6"/>
        <end position="23"/>
    </location>
</feature>
<keyword evidence="3" id="KW-1185">Reference proteome</keyword>
<dbReference type="RefSeq" id="WP_114916518.1">
    <property type="nucleotide sequence ID" value="NZ_CP024848.1"/>
</dbReference>
<evidence type="ECO:0000256" key="1">
    <source>
        <dbReference type="SAM" id="Phobius"/>
    </source>
</evidence>
<dbReference type="OrthoDB" id="2892502at2"/>
<keyword evidence="1" id="KW-0472">Membrane</keyword>
<reference evidence="3" key="1">
    <citation type="submission" date="2017-11" db="EMBL/GenBank/DDBJ databases">
        <authorList>
            <person name="Zhu W."/>
        </authorList>
    </citation>
    <scope>NUCLEOTIDE SEQUENCE [LARGE SCALE GENOMIC DNA]</scope>
    <source>
        <strain evidence="3">160</strain>
    </source>
</reference>
<feature type="transmembrane region" description="Helical" evidence="1">
    <location>
        <begin position="53"/>
        <end position="70"/>
    </location>
</feature>
<name>A0A345PGU9_9BACI</name>
<feature type="transmembrane region" description="Helical" evidence="1">
    <location>
        <begin position="30"/>
        <end position="47"/>
    </location>
</feature>
<gene>
    <name evidence="2" type="ORF">CUC15_09935</name>
</gene>
<evidence type="ECO:0000313" key="3">
    <source>
        <dbReference type="Proteomes" id="UP000253908"/>
    </source>
</evidence>
<proteinExistence type="predicted"/>
<dbReference type="KEGG" id="ocn:CUC15_09935"/>
<dbReference type="Proteomes" id="UP000253908">
    <property type="component" value="Chromosome"/>
</dbReference>
<protein>
    <submittedName>
        <fullName evidence="2">Uncharacterized protein</fullName>
    </submittedName>
</protein>
<keyword evidence="1" id="KW-0812">Transmembrane</keyword>
<accession>A0A345PGU9</accession>
<dbReference type="EMBL" id="CP024848">
    <property type="protein sequence ID" value="AXI09229.1"/>
    <property type="molecule type" value="Genomic_DNA"/>
</dbReference>
<keyword evidence="1" id="KW-1133">Transmembrane helix</keyword>
<organism evidence="2 3">
    <name type="scientific">Oceanobacillus zhaokaii</name>
    <dbReference type="NCBI Taxonomy" id="2052660"/>
    <lineage>
        <taxon>Bacteria</taxon>
        <taxon>Bacillati</taxon>
        <taxon>Bacillota</taxon>
        <taxon>Bacilli</taxon>
        <taxon>Bacillales</taxon>
        <taxon>Bacillaceae</taxon>
        <taxon>Oceanobacillus</taxon>
    </lineage>
</organism>
<dbReference type="AlphaFoldDB" id="A0A345PGU9"/>
<sequence>MGFYWFGLIFWLLIGASILLFIWGLKKKSLKALFVSGIALILPSLYFLGANNWFRIVVILPLIPLFLAYYSKKRAI</sequence>